<feature type="domain" description="Helix-turn-helix" evidence="1">
    <location>
        <begin position="5"/>
        <end position="47"/>
    </location>
</feature>
<dbReference type="RefSeq" id="WP_367920297.1">
    <property type="nucleotide sequence ID" value="NZ_BAABAC010000028.1"/>
</dbReference>
<reference evidence="3" key="1">
    <citation type="journal article" date="2019" name="Int. J. Syst. Evol. Microbiol.">
        <title>The Global Catalogue of Microorganisms (GCM) 10K type strain sequencing project: providing services to taxonomists for standard genome sequencing and annotation.</title>
        <authorList>
            <consortium name="The Broad Institute Genomics Platform"/>
            <consortium name="The Broad Institute Genome Sequencing Center for Infectious Disease"/>
            <person name="Wu L."/>
            <person name="Ma J."/>
        </authorList>
    </citation>
    <scope>NUCLEOTIDE SEQUENCE [LARGE SCALE GENOMIC DNA]</scope>
    <source>
        <strain evidence="3">CCUG 52478</strain>
    </source>
</reference>
<evidence type="ECO:0000259" key="1">
    <source>
        <dbReference type="Pfam" id="PF12728"/>
    </source>
</evidence>
<dbReference type="InterPro" id="IPR041657">
    <property type="entry name" value="HTH_17"/>
</dbReference>
<organism evidence="2 3">
    <name type="scientific">Nocardioides ginsengisoli</name>
    <dbReference type="NCBI Taxonomy" id="363868"/>
    <lineage>
        <taxon>Bacteria</taxon>
        <taxon>Bacillati</taxon>
        <taxon>Actinomycetota</taxon>
        <taxon>Actinomycetes</taxon>
        <taxon>Propionibacteriales</taxon>
        <taxon>Nocardioidaceae</taxon>
        <taxon>Nocardioides</taxon>
    </lineage>
</organism>
<comment type="caution">
    <text evidence="2">The sequence shown here is derived from an EMBL/GenBank/DDBJ whole genome shotgun (WGS) entry which is preliminary data.</text>
</comment>
<evidence type="ECO:0000313" key="2">
    <source>
        <dbReference type="EMBL" id="MFD1251192.1"/>
    </source>
</evidence>
<dbReference type="EMBL" id="JBHTLX010000034">
    <property type="protein sequence ID" value="MFD1251192.1"/>
    <property type="molecule type" value="Genomic_DNA"/>
</dbReference>
<dbReference type="InterPro" id="IPR010093">
    <property type="entry name" value="SinI_DNA-bd"/>
</dbReference>
<dbReference type="Pfam" id="PF12728">
    <property type="entry name" value="HTH_17"/>
    <property type="match status" value="1"/>
</dbReference>
<sequence length="253" mass="28170">MARISVPEAAARLGVVAQRVRQRIQDGSLPAERVGGQWIIDEKDLARVSDSNAPGRPLSERSAWALVAAAEDNAVLLQSLSAPDRSRARARLRKLAAAHHDDSHESLRLLSVFMRNRAARRCYLVAQRDLKDLRNDPRIRLSGLSHPESGLASGDVVEGYLSVNDLDDVMQDFLLRDVDRDRANVFLHVVSPDIEESLPLLGHAWNSLLMAADLSEHDGPRERHRAMELLDLAQQAQAQALQARRPRSEGRNE</sequence>
<dbReference type="Proteomes" id="UP001597229">
    <property type="component" value="Unassembled WGS sequence"/>
</dbReference>
<keyword evidence="3" id="KW-1185">Reference proteome</keyword>
<gene>
    <name evidence="2" type="ORF">ACFQ3F_25610</name>
</gene>
<proteinExistence type="predicted"/>
<evidence type="ECO:0000313" key="3">
    <source>
        <dbReference type="Proteomes" id="UP001597229"/>
    </source>
</evidence>
<accession>A0ABW3WAC0</accession>
<protein>
    <submittedName>
        <fullName evidence="2">Helix-turn-helix domain-containing protein</fullName>
    </submittedName>
</protein>
<name>A0ABW3WAC0_9ACTN</name>
<dbReference type="NCBIfam" id="TIGR01764">
    <property type="entry name" value="excise"/>
    <property type="match status" value="1"/>
</dbReference>